<keyword evidence="1" id="KW-1133">Transmembrane helix</keyword>
<protein>
    <submittedName>
        <fullName evidence="2">Uncharacterized protein</fullName>
    </submittedName>
</protein>
<reference evidence="2" key="1">
    <citation type="journal article" date="2015" name="Nature">
        <title>Complex archaea that bridge the gap between prokaryotes and eukaryotes.</title>
        <authorList>
            <person name="Spang A."/>
            <person name="Saw J.H."/>
            <person name="Jorgensen S.L."/>
            <person name="Zaremba-Niedzwiedzka K."/>
            <person name="Martijn J."/>
            <person name="Lind A.E."/>
            <person name="van Eijk R."/>
            <person name="Schleper C."/>
            <person name="Guy L."/>
            <person name="Ettema T.J."/>
        </authorList>
    </citation>
    <scope>NUCLEOTIDE SEQUENCE</scope>
</reference>
<name>A0A0F9SAE2_9ZZZZ</name>
<sequence length="62" mass="7195">MKSKYDWWETLSFIFGMAMILVGVYEDSLLFFGVGTILLIYIISLGLSELSDKIDKIEKRKK</sequence>
<feature type="transmembrane region" description="Helical" evidence="1">
    <location>
        <begin position="7"/>
        <end position="25"/>
    </location>
</feature>
<keyword evidence="1" id="KW-0812">Transmembrane</keyword>
<proteinExistence type="predicted"/>
<gene>
    <name evidence="2" type="ORF">LCGC14_0477910</name>
</gene>
<evidence type="ECO:0000313" key="2">
    <source>
        <dbReference type="EMBL" id="KKN65855.1"/>
    </source>
</evidence>
<dbReference type="EMBL" id="LAZR01000515">
    <property type="protein sequence ID" value="KKN65855.1"/>
    <property type="molecule type" value="Genomic_DNA"/>
</dbReference>
<organism evidence="2">
    <name type="scientific">marine sediment metagenome</name>
    <dbReference type="NCBI Taxonomy" id="412755"/>
    <lineage>
        <taxon>unclassified sequences</taxon>
        <taxon>metagenomes</taxon>
        <taxon>ecological metagenomes</taxon>
    </lineage>
</organism>
<accession>A0A0F9SAE2</accession>
<comment type="caution">
    <text evidence="2">The sequence shown here is derived from an EMBL/GenBank/DDBJ whole genome shotgun (WGS) entry which is preliminary data.</text>
</comment>
<dbReference type="AlphaFoldDB" id="A0A0F9SAE2"/>
<feature type="transmembrane region" description="Helical" evidence="1">
    <location>
        <begin position="31"/>
        <end position="51"/>
    </location>
</feature>
<keyword evidence="1" id="KW-0472">Membrane</keyword>
<evidence type="ECO:0000256" key="1">
    <source>
        <dbReference type="SAM" id="Phobius"/>
    </source>
</evidence>